<dbReference type="InterPro" id="IPR000994">
    <property type="entry name" value="Pept_M24"/>
</dbReference>
<proteinExistence type="predicted"/>
<dbReference type="Pfam" id="PF00557">
    <property type="entry name" value="Peptidase_M24"/>
    <property type="match status" value="1"/>
</dbReference>
<evidence type="ECO:0000313" key="3">
    <source>
        <dbReference type="Proteomes" id="UP000198417"/>
    </source>
</evidence>
<dbReference type="EMBL" id="FZNN01000006">
    <property type="protein sequence ID" value="SNR46049.1"/>
    <property type="molecule type" value="Genomic_DNA"/>
</dbReference>
<protein>
    <submittedName>
        <fullName evidence="2">Metallopeptidase family M24</fullName>
    </submittedName>
</protein>
<dbReference type="SUPFAM" id="SSF55920">
    <property type="entry name" value="Creatinase/aminopeptidase"/>
    <property type="match status" value="1"/>
</dbReference>
<evidence type="ECO:0000313" key="2">
    <source>
        <dbReference type="EMBL" id="SNR46049.1"/>
    </source>
</evidence>
<dbReference type="AlphaFoldDB" id="A0A238WK57"/>
<dbReference type="InterPro" id="IPR050659">
    <property type="entry name" value="Peptidase_M24B"/>
</dbReference>
<feature type="domain" description="Peptidase M24" evidence="1">
    <location>
        <begin position="31"/>
        <end position="186"/>
    </location>
</feature>
<keyword evidence="3" id="KW-1185">Reference proteome</keyword>
<evidence type="ECO:0000259" key="1">
    <source>
        <dbReference type="Pfam" id="PF00557"/>
    </source>
</evidence>
<gene>
    <name evidence="2" type="ORF">SAMN06265370_10611</name>
</gene>
<dbReference type="InterPro" id="IPR036005">
    <property type="entry name" value="Creatinase/aminopeptidase-like"/>
</dbReference>
<sequence length="237" mass="25095">MPQLADGRIVPPWTYRPGPDVSVLPPSGLVTAQEIARGAAAAGCAAAQSGATEIDILLAVSRWLAGQGVADVWTITNVGVGPNAHTCFPTQGPSDRAMAEEDLAMIDVHPITADGFWSDCTRCAIVGRAAAARQSLVDLTALYHAVMNTARSGMPAQDLFGEMHDRMSAEGFTLLDTLENIGHSLTPGAAYLHDFIDAGNDTPMWGAWAVEPFAERDGAAVKVEDLFWFGRDGCVMI</sequence>
<dbReference type="Proteomes" id="UP000198417">
    <property type="component" value="Unassembled WGS sequence"/>
</dbReference>
<dbReference type="CDD" id="cd01066">
    <property type="entry name" value="APP_MetAP"/>
    <property type="match status" value="1"/>
</dbReference>
<name>A0A238WK57_9RHOB</name>
<dbReference type="RefSeq" id="WP_217898773.1">
    <property type="nucleotide sequence ID" value="NZ_FZNN01000006.1"/>
</dbReference>
<organism evidence="2 3">
    <name type="scientific">Puniceibacterium sediminis</name>
    <dbReference type="NCBI Taxonomy" id="1608407"/>
    <lineage>
        <taxon>Bacteria</taxon>
        <taxon>Pseudomonadati</taxon>
        <taxon>Pseudomonadota</taxon>
        <taxon>Alphaproteobacteria</taxon>
        <taxon>Rhodobacterales</taxon>
        <taxon>Paracoccaceae</taxon>
        <taxon>Puniceibacterium</taxon>
    </lineage>
</organism>
<accession>A0A238WK57</accession>
<dbReference type="PANTHER" id="PTHR46112:SF2">
    <property type="entry name" value="XAA-PRO AMINOPEPTIDASE P-RELATED"/>
    <property type="match status" value="1"/>
</dbReference>
<dbReference type="Gene3D" id="3.90.230.10">
    <property type="entry name" value="Creatinase/methionine aminopeptidase superfamily"/>
    <property type="match status" value="1"/>
</dbReference>
<reference evidence="2 3" key="1">
    <citation type="submission" date="2017-06" db="EMBL/GenBank/DDBJ databases">
        <authorList>
            <person name="Kim H.J."/>
            <person name="Triplett B.A."/>
        </authorList>
    </citation>
    <scope>NUCLEOTIDE SEQUENCE [LARGE SCALE GENOMIC DNA]</scope>
    <source>
        <strain evidence="2 3">DSM 29052</strain>
    </source>
</reference>
<dbReference type="PANTHER" id="PTHR46112">
    <property type="entry name" value="AMINOPEPTIDASE"/>
    <property type="match status" value="1"/>
</dbReference>